<evidence type="ECO:0000256" key="1">
    <source>
        <dbReference type="PROSITE-ProRule" id="PRU00473"/>
    </source>
</evidence>
<keyword evidence="3" id="KW-0812">Transmembrane</keyword>
<dbReference type="InterPro" id="IPR017732">
    <property type="entry name" value="T4/T6SS_DotU"/>
</dbReference>
<proteinExistence type="predicted"/>
<gene>
    <name evidence="5" type="primary">tssL</name>
    <name evidence="5" type="ORF">DU002_01890</name>
</gene>
<dbReference type="CDD" id="cd07185">
    <property type="entry name" value="OmpA_C-like"/>
    <property type="match status" value="1"/>
</dbReference>
<dbReference type="InterPro" id="IPR006665">
    <property type="entry name" value="OmpA-like"/>
</dbReference>
<dbReference type="Pfam" id="PF00691">
    <property type="entry name" value="OmpA"/>
    <property type="match status" value="1"/>
</dbReference>
<evidence type="ECO:0000256" key="3">
    <source>
        <dbReference type="SAM" id="Phobius"/>
    </source>
</evidence>
<dbReference type="Gene3D" id="1.25.40.590">
    <property type="entry name" value="Type IV / VI secretion system, DotU"/>
    <property type="match status" value="1"/>
</dbReference>
<dbReference type="GO" id="GO:0016020">
    <property type="term" value="C:membrane"/>
    <property type="evidence" value="ECO:0007669"/>
    <property type="project" value="UniProtKB-UniRule"/>
</dbReference>
<name>A0A368NTC1_9GAMM</name>
<accession>A0A368NTC1</accession>
<dbReference type="InterPro" id="IPR036737">
    <property type="entry name" value="OmpA-like_sf"/>
</dbReference>
<evidence type="ECO:0000313" key="6">
    <source>
        <dbReference type="Proteomes" id="UP000252558"/>
    </source>
</evidence>
<dbReference type="PANTHER" id="PTHR38033">
    <property type="entry name" value="MEMBRANE PROTEIN-RELATED"/>
    <property type="match status" value="1"/>
</dbReference>
<dbReference type="InterPro" id="IPR017733">
    <property type="entry name" value="OmpA-like_dom_proteobacteria"/>
</dbReference>
<dbReference type="Gene3D" id="3.30.1330.60">
    <property type="entry name" value="OmpA-like domain"/>
    <property type="match status" value="1"/>
</dbReference>
<feature type="domain" description="OmpA-like" evidence="4">
    <location>
        <begin position="315"/>
        <end position="434"/>
    </location>
</feature>
<comment type="caution">
    <text evidence="5">The sequence shown here is derived from an EMBL/GenBank/DDBJ whole genome shotgun (WGS) entry which is preliminary data.</text>
</comment>
<dbReference type="NCBIfam" id="TIGR03350">
    <property type="entry name" value="type_VI_ompA"/>
    <property type="match status" value="1"/>
</dbReference>
<keyword evidence="3" id="KW-1133">Transmembrane helix</keyword>
<feature type="region of interest" description="Disordered" evidence="2">
    <location>
        <begin position="1"/>
        <end position="32"/>
    </location>
</feature>
<protein>
    <submittedName>
        <fullName evidence="5">Type VI secretion system protein TssL</fullName>
    </submittedName>
</protein>
<dbReference type="PANTHER" id="PTHR38033:SF1">
    <property type="entry name" value="DOTU FAMILY TYPE IV_VI SECRETION SYSTEM PROTEIN"/>
    <property type="match status" value="1"/>
</dbReference>
<organism evidence="5 6">
    <name type="scientific">Corallincola holothuriorum</name>
    <dbReference type="NCBI Taxonomy" id="2282215"/>
    <lineage>
        <taxon>Bacteria</taxon>
        <taxon>Pseudomonadati</taxon>
        <taxon>Pseudomonadota</taxon>
        <taxon>Gammaproteobacteria</taxon>
        <taxon>Alteromonadales</taxon>
        <taxon>Psychromonadaceae</taxon>
        <taxon>Corallincola</taxon>
    </lineage>
</organism>
<dbReference type="SUPFAM" id="SSF103088">
    <property type="entry name" value="OmpA-like"/>
    <property type="match status" value="1"/>
</dbReference>
<dbReference type="NCBIfam" id="NF038228">
    <property type="entry name" value="IcmH_DotU_IVB"/>
    <property type="match status" value="1"/>
</dbReference>
<reference evidence="5 6" key="1">
    <citation type="submission" date="2018-07" db="EMBL/GenBank/DDBJ databases">
        <title>Corallincola holothuriorum sp. nov., a new facultative anaerobe isolated from sea cucumber Apostichopus japonicus.</title>
        <authorList>
            <person name="Xia H."/>
        </authorList>
    </citation>
    <scope>NUCLEOTIDE SEQUENCE [LARGE SCALE GENOMIC DNA]</scope>
    <source>
        <strain evidence="5 6">C4</strain>
    </source>
</reference>
<dbReference type="PROSITE" id="PS51123">
    <property type="entry name" value="OMPA_2"/>
    <property type="match status" value="1"/>
</dbReference>
<dbReference type="Pfam" id="PF09850">
    <property type="entry name" value="DotU"/>
    <property type="match status" value="1"/>
</dbReference>
<dbReference type="NCBIfam" id="TIGR03349">
    <property type="entry name" value="IV_VI_DotU"/>
    <property type="match status" value="1"/>
</dbReference>
<evidence type="ECO:0000256" key="2">
    <source>
        <dbReference type="SAM" id="MobiDB-lite"/>
    </source>
</evidence>
<evidence type="ECO:0000313" key="5">
    <source>
        <dbReference type="EMBL" id="RCU52739.1"/>
    </source>
</evidence>
<dbReference type="Proteomes" id="UP000252558">
    <property type="component" value="Unassembled WGS sequence"/>
</dbReference>
<dbReference type="RefSeq" id="WP_114336647.1">
    <property type="nucleotide sequence ID" value="NZ_QPID01000001.1"/>
</dbReference>
<dbReference type="InterPro" id="IPR038522">
    <property type="entry name" value="T4/T6SS_DotU_sf"/>
</dbReference>
<dbReference type="AlphaFoldDB" id="A0A368NTC1"/>
<keyword evidence="1 3" id="KW-0472">Membrane</keyword>
<evidence type="ECO:0000259" key="4">
    <source>
        <dbReference type="PROSITE" id="PS51123"/>
    </source>
</evidence>
<keyword evidence="6" id="KW-1185">Reference proteome</keyword>
<dbReference type="EMBL" id="QPID01000001">
    <property type="protein sequence ID" value="RCU52739.1"/>
    <property type="molecule type" value="Genomic_DNA"/>
</dbReference>
<sequence>MSESTIIKPRPGGRKRDLSPAPAPAPANDQAAESTVIFSQPSLKHSKAKIPGLGDNLVVDSASVLLSLVSQIRATPRHGDVPSLRQACIDLVREFETDLRKHGIDGEQIEGARYCICSLIDETVLNTPWGEQSIWSSQSLLSTFHSDTLGGEYFFTLLDRSLAEPHRYRDLLELQYLCLSLGFNGKMRIEPQGLSKLEDYRSRALRAIEINQPERPKELSWRWRERVLNGEELQGGFPVWVIGSVLGLVLLSIYMVFNYQINEYSNQIYTELNTLAPWQKPVQQGIVAEYGDTRHIAQLLQTEVDRGILAISHQPDRLRLTLRSSELFGSGSAEIKESISPVLAKVARALETSQGRILITGHTDDQPIFTSKYPSNWHLSLARATSVANVLSYSADLHGRLWPEGRGEAEPLVKNSSISTRAQNRRVEIDILYR</sequence>
<feature type="transmembrane region" description="Helical" evidence="3">
    <location>
        <begin position="237"/>
        <end position="257"/>
    </location>
</feature>
<dbReference type="OrthoDB" id="345640at2"/>